<feature type="domain" description="DUF7448" evidence="1">
    <location>
        <begin position="6"/>
        <end position="76"/>
    </location>
</feature>
<evidence type="ECO:0000313" key="2">
    <source>
        <dbReference type="EMBL" id="WLR44469.1"/>
    </source>
</evidence>
<name>A0ABY9JYI7_9BACI</name>
<keyword evidence="2" id="KW-0614">Plasmid</keyword>
<accession>A0ABY9JYI7</accession>
<reference evidence="2 3" key="1">
    <citation type="submission" date="2023-06" db="EMBL/GenBank/DDBJ databases">
        <title>Five Gram-positive bacteria isolated from mangrove sediments in Shenzhen, Guangdong, China.</title>
        <authorList>
            <person name="Yu S."/>
            <person name="Zheng W."/>
            <person name="Huang Y."/>
        </authorList>
    </citation>
    <scope>NUCLEOTIDE SEQUENCE [LARGE SCALE GENOMIC DNA]</scope>
    <source>
        <strain evidence="2 3">SaN35-3</strain>
        <plasmid evidence="2 3">unnamed2</plasmid>
    </source>
</reference>
<geneLocation type="plasmid" evidence="2 3">
    <name>unnamed2</name>
</geneLocation>
<sequence length="80" mass="9190">MNKTALCEDVTLEEIIGDLNDLIDSPILLSEVESNQKVEYGISNTWTFYKFATIKGYVTLRWLGESNGYYSEEVDFIRLS</sequence>
<dbReference type="Proteomes" id="UP001197974">
    <property type="component" value="Plasmid unnamed2"/>
</dbReference>
<evidence type="ECO:0000259" key="1">
    <source>
        <dbReference type="Pfam" id="PF24240"/>
    </source>
</evidence>
<organism evidence="2 3">
    <name type="scientific">Bacillus carboniphilus</name>
    <dbReference type="NCBI Taxonomy" id="86663"/>
    <lineage>
        <taxon>Bacteria</taxon>
        <taxon>Bacillati</taxon>
        <taxon>Bacillota</taxon>
        <taxon>Bacilli</taxon>
        <taxon>Bacillales</taxon>
        <taxon>Bacillaceae</taxon>
        <taxon>Bacillus</taxon>
    </lineage>
</organism>
<proteinExistence type="predicted"/>
<dbReference type="Pfam" id="PF24240">
    <property type="entry name" value="DUF7448"/>
    <property type="match status" value="1"/>
</dbReference>
<evidence type="ECO:0000313" key="3">
    <source>
        <dbReference type="Proteomes" id="UP001197974"/>
    </source>
</evidence>
<keyword evidence="3" id="KW-1185">Reference proteome</keyword>
<dbReference type="RefSeq" id="WP_306020981.1">
    <property type="nucleotide sequence ID" value="NZ_CP129015.1"/>
</dbReference>
<dbReference type="InterPro" id="IPR055871">
    <property type="entry name" value="DUF7448"/>
</dbReference>
<dbReference type="EMBL" id="CP129015">
    <property type="protein sequence ID" value="WLR44469.1"/>
    <property type="molecule type" value="Genomic_DNA"/>
</dbReference>
<gene>
    <name evidence="2" type="ORF">LC087_19400</name>
</gene>
<protein>
    <recommendedName>
        <fullName evidence="1">DUF7448 domain-containing protein</fullName>
    </recommendedName>
</protein>